<keyword evidence="2" id="KW-0808">Transferase</keyword>
<organism evidence="2 3">
    <name type="scientific">[Clostridium] fimetarium</name>
    <dbReference type="NCBI Taxonomy" id="99656"/>
    <lineage>
        <taxon>Bacteria</taxon>
        <taxon>Bacillati</taxon>
        <taxon>Bacillota</taxon>
        <taxon>Clostridia</taxon>
        <taxon>Lachnospirales</taxon>
        <taxon>Lachnospiraceae</taxon>
    </lineage>
</organism>
<evidence type="ECO:0000259" key="1">
    <source>
        <dbReference type="Pfam" id="PF13649"/>
    </source>
</evidence>
<gene>
    <name evidence="2" type="ORF">SAMN05421659_12114</name>
</gene>
<name>A0A1I0RQ77_9FIRM</name>
<keyword evidence="2" id="KW-0489">Methyltransferase</keyword>
<dbReference type="PANTHER" id="PTHR43591">
    <property type="entry name" value="METHYLTRANSFERASE"/>
    <property type="match status" value="1"/>
</dbReference>
<proteinExistence type="predicted"/>
<dbReference type="EMBL" id="FOJI01000021">
    <property type="protein sequence ID" value="SEW43514.1"/>
    <property type="molecule type" value="Genomic_DNA"/>
</dbReference>
<evidence type="ECO:0000313" key="3">
    <source>
        <dbReference type="Proteomes" id="UP000199701"/>
    </source>
</evidence>
<dbReference type="CDD" id="cd02440">
    <property type="entry name" value="AdoMet_MTases"/>
    <property type="match status" value="1"/>
</dbReference>
<protein>
    <submittedName>
        <fullName evidence="2">Methyltransferase domain-containing protein</fullName>
    </submittedName>
</protein>
<dbReference type="SUPFAM" id="SSF53335">
    <property type="entry name" value="S-adenosyl-L-methionine-dependent methyltransferases"/>
    <property type="match status" value="1"/>
</dbReference>
<dbReference type="Gene3D" id="3.40.50.150">
    <property type="entry name" value="Vaccinia Virus protein VP39"/>
    <property type="match status" value="1"/>
</dbReference>
<dbReference type="OrthoDB" id="9791837at2"/>
<dbReference type="GO" id="GO:0032259">
    <property type="term" value="P:methylation"/>
    <property type="evidence" value="ECO:0007669"/>
    <property type="project" value="UniProtKB-KW"/>
</dbReference>
<dbReference type="STRING" id="99656.SAMN05421659_12114"/>
<evidence type="ECO:0000313" key="2">
    <source>
        <dbReference type="EMBL" id="SEW43514.1"/>
    </source>
</evidence>
<accession>A0A1I0RQ77</accession>
<sequence length="216" mass="24100">MNGSWEKIYTKHGRVQIDVLDTAIQAADIFCKNGFKNILDLGCGTGRHTLLLADRGFNVHACDISETGIKMTRELIENSGLSNVSYCIQDMYNLNLDSDSLDGILCIWVQGHGLREEIAKGIREAYRVLIKGGIFYTDFVTTDDLTYGIGSEIAPHTFVGGRTGEEGIPHYYTTVEELKALFDIFDEVKIENKIYRFNDNEGNAHEIIAAVVIAKK</sequence>
<dbReference type="GO" id="GO:0008168">
    <property type="term" value="F:methyltransferase activity"/>
    <property type="evidence" value="ECO:0007669"/>
    <property type="project" value="UniProtKB-KW"/>
</dbReference>
<feature type="domain" description="Methyltransferase" evidence="1">
    <location>
        <begin position="38"/>
        <end position="133"/>
    </location>
</feature>
<reference evidence="2 3" key="1">
    <citation type="submission" date="2016-10" db="EMBL/GenBank/DDBJ databases">
        <authorList>
            <person name="de Groot N.N."/>
        </authorList>
    </citation>
    <scope>NUCLEOTIDE SEQUENCE [LARGE SCALE GENOMIC DNA]</scope>
    <source>
        <strain evidence="2 3">DSM 9179</strain>
    </source>
</reference>
<dbReference type="AlphaFoldDB" id="A0A1I0RQ77"/>
<dbReference type="RefSeq" id="WP_092457367.1">
    <property type="nucleotide sequence ID" value="NZ_FOJI01000021.1"/>
</dbReference>
<keyword evidence="3" id="KW-1185">Reference proteome</keyword>
<dbReference type="InterPro" id="IPR041698">
    <property type="entry name" value="Methyltransf_25"/>
</dbReference>
<dbReference type="Pfam" id="PF13649">
    <property type="entry name" value="Methyltransf_25"/>
    <property type="match status" value="1"/>
</dbReference>
<dbReference type="Proteomes" id="UP000199701">
    <property type="component" value="Unassembled WGS sequence"/>
</dbReference>
<dbReference type="InterPro" id="IPR029063">
    <property type="entry name" value="SAM-dependent_MTases_sf"/>
</dbReference>